<dbReference type="RefSeq" id="WP_310910415.1">
    <property type="nucleotide sequence ID" value="NZ_JAVLVT010000001.1"/>
</dbReference>
<evidence type="ECO:0000256" key="3">
    <source>
        <dbReference type="ARBA" id="ARBA00022737"/>
    </source>
</evidence>
<keyword evidence="3" id="KW-0677">Repeat</keyword>
<reference evidence="6" key="1">
    <citation type="submission" date="2023-07" db="EMBL/GenBank/DDBJ databases">
        <title>Novel species in the genus Lipingzhangella isolated from Sambhar Salt Lake.</title>
        <authorList>
            <person name="Jiya N."/>
            <person name="Kajale S."/>
            <person name="Sharma A."/>
        </authorList>
    </citation>
    <scope>NUCLEOTIDE SEQUENCE [LARGE SCALE GENOMIC DNA]</scope>
    <source>
        <strain evidence="6">LS1_29</strain>
    </source>
</reference>
<dbReference type="InterPro" id="IPR011990">
    <property type="entry name" value="TPR-like_helical_dom_sf"/>
</dbReference>
<accession>A0ABU2H1M8</accession>
<dbReference type="PANTHER" id="PTHR45783">
    <property type="entry name" value="KINESIN LIGHT CHAIN"/>
    <property type="match status" value="1"/>
</dbReference>
<dbReference type="EMBL" id="JAVLVT010000001">
    <property type="protein sequence ID" value="MDS1268907.1"/>
    <property type="molecule type" value="Genomic_DNA"/>
</dbReference>
<dbReference type="Gene3D" id="1.25.40.10">
    <property type="entry name" value="Tetratricopeptide repeat domain"/>
    <property type="match status" value="1"/>
</dbReference>
<sequence length="347" mass="37909">MTEPDTARHTDESLAAARVLWEHAEPDHERESEPSPEAIELAAQLGAEPLALRLMGRLLREHPLTIGGYANARSLLDHHDPDTRADAATHNNSALHRVCVVSMTHLDQQRLTRARPLLAVVAFLGAAGVPVPLRRLDPASLRGTILDTHDDVPGSDEVELGLGVLAAHGFVSRRLVDGEATITLHPVVTRVIRELLGASALEVAESVSVILARGKGADGDFDMEDAAYRAVLAVRDQRLGSEHPDTLWTQHRLADLAARRGDLDAAETAYQEVLRAQTQALGAEHPDSLWSRYRLAWVTQRRGDPAAAEASYRELLGVQRRVLGDRHPYTRLTQEALAEITRGASAR</sequence>
<evidence type="ECO:0000256" key="1">
    <source>
        <dbReference type="ARBA" id="ARBA00004496"/>
    </source>
</evidence>
<keyword evidence="4" id="KW-0802">TPR repeat</keyword>
<protein>
    <submittedName>
        <fullName evidence="5">Tetratricopeptide repeat protein</fullName>
    </submittedName>
</protein>
<dbReference type="Pfam" id="PF13424">
    <property type="entry name" value="TPR_12"/>
    <property type="match status" value="1"/>
</dbReference>
<evidence type="ECO:0000313" key="5">
    <source>
        <dbReference type="EMBL" id="MDS1268907.1"/>
    </source>
</evidence>
<dbReference type="InterPro" id="IPR002151">
    <property type="entry name" value="Kinesin_light"/>
</dbReference>
<evidence type="ECO:0000313" key="6">
    <source>
        <dbReference type="Proteomes" id="UP001250214"/>
    </source>
</evidence>
<evidence type="ECO:0000256" key="4">
    <source>
        <dbReference type="ARBA" id="ARBA00022803"/>
    </source>
</evidence>
<dbReference type="Proteomes" id="UP001250214">
    <property type="component" value="Unassembled WGS sequence"/>
</dbReference>
<dbReference type="SUPFAM" id="SSF48452">
    <property type="entry name" value="TPR-like"/>
    <property type="match status" value="1"/>
</dbReference>
<keyword evidence="2" id="KW-0963">Cytoplasm</keyword>
<evidence type="ECO:0000256" key="2">
    <source>
        <dbReference type="ARBA" id="ARBA00022490"/>
    </source>
</evidence>
<organism evidence="5 6">
    <name type="scientific">Lipingzhangella rawalii</name>
    <dbReference type="NCBI Taxonomy" id="2055835"/>
    <lineage>
        <taxon>Bacteria</taxon>
        <taxon>Bacillati</taxon>
        <taxon>Actinomycetota</taxon>
        <taxon>Actinomycetes</taxon>
        <taxon>Streptosporangiales</taxon>
        <taxon>Nocardiopsidaceae</taxon>
        <taxon>Lipingzhangella</taxon>
    </lineage>
</organism>
<gene>
    <name evidence="5" type="ORF">RIF23_01210</name>
</gene>
<name>A0ABU2H1M8_9ACTN</name>
<dbReference type="PANTHER" id="PTHR45783:SF3">
    <property type="entry name" value="KINESIN LIGHT CHAIN"/>
    <property type="match status" value="1"/>
</dbReference>
<comment type="subcellular location">
    <subcellularLocation>
        <location evidence="1">Cytoplasm</location>
    </subcellularLocation>
</comment>
<comment type="caution">
    <text evidence="5">The sequence shown here is derived from an EMBL/GenBank/DDBJ whole genome shotgun (WGS) entry which is preliminary data.</text>
</comment>
<proteinExistence type="predicted"/>
<keyword evidence="6" id="KW-1185">Reference proteome</keyword>